<dbReference type="Proteomes" id="UP001150830">
    <property type="component" value="Unassembled WGS sequence"/>
</dbReference>
<dbReference type="SUPFAM" id="SSF81301">
    <property type="entry name" value="Nucleotidyltransferase"/>
    <property type="match status" value="1"/>
</dbReference>
<accession>A0A9X3EJB1</accession>
<dbReference type="Gene3D" id="3.30.460.10">
    <property type="entry name" value="Beta Polymerase, domain 2"/>
    <property type="match status" value="1"/>
</dbReference>
<organism evidence="2 3">
    <name type="scientific">Parathalassolituus penaei</name>
    <dbReference type="NCBI Taxonomy" id="2997323"/>
    <lineage>
        <taxon>Bacteria</taxon>
        <taxon>Pseudomonadati</taxon>
        <taxon>Pseudomonadota</taxon>
        <taxon>Gammaproteobacteria</taxon>
        <taxon>Oceanospirillales</taxon>
        <taxon>Oceanospirillaceae</taxon>
        <taxon>Parathalassolituus</taxon>
    </lineage>
</organism>
<dbReference type="InterPro" id="IPR041633">
    <property type="entry name" value="Polbeta"/>
</dbReference>
<dbReference type="PANTHER" id="PTHR43852">
    <property type="entry name" value="NUCLEOTIDYLTRANSFERASE"/>
    <property type="match status" value="1"/>
</dbReference>
<dbReference type="InterPro" id="IPR052930">
    <property type="entry name" value="TA_antitoxin_MntA"/>
</dbReference>
<protein>
    <submittedName>
        <fullName evidence="2">Nucleotidyltransferase domain-containing protein</fullName>
    </submittedName>
</protein>
<dbReference type="NCBIfam" id="NF047752">
    <property type="entry name" value="MntA_antitoxin"/>
    <property type="match status" value="1"/>
</dbReference>
<dbReference type="CDD" id="cd05403">
    <property type="entry name" value="NT_KNTase_like"/>
    <property type="match status" value="1"/>
</dbReference>
<feature type="domain" description="Polymerase beta nucleotidyltransferase" evidence="1">
    <location>
        <begin position="24"/>
        <end position="103"/>
    </location>
</feature>
<comment type="caution">
    <text evidence="2">The sequence shown here is derived from an EMBL/GenBank/DDBJ whole genome shotgun (WGS) entry which is preliminary data.</text>
</comment>
<dbReference type="RefSeq" id="WP_283173522.1">
    <property type="nucleotide sequence ID" value="NZ_JAPNOA010000025.1"/>
</dbReference>
<dbReference type="EMBL" id="JAPNOA010000025">
    <property type="protein sequence ID" value="MCY0965311.1"/>
    <property type="molecule type" value="Genomic_DNA"/>
</dbReference>
<evidence type="ECO:0000313" key="2">
    <source>
        <dbReference type="EMBL" id="MCY0965311.1"/>
    </source>
</evidence>
<evidence type="ECO:0000259" key="1">
    <source>
        <dbReference type="Pfam" id="PF18765"/>
    </source>
</evidence>
<evidence type="ECO:0000313" key="3">
    <source>
        <dbReference type="Proteomes" id="UP001150830"/>
    </source>
</evidence>
<name>A0A9X3EJB1_9GAMM</name>
<keyword evidence="3" id="KW-1185">Reference proteome</keyword>
<dbReference type="Pfam" id="PF18765">
    <property type="entry name" value="Polbeta"/>
    <property type="match status" value="1"/>
</dbReference>
<dbReference type="InterPro" id="IPR043519">
    <property type="entry name" value="NT_sf"/>
</dbReference>
<dbReference type="PANTHER" id="PTHR43852:SF2">
    <property type="entry name" value="PROTEIN ADENYLYLTRANSFERASE MNTA"/>
    <property type="match status" value="1"/>
</dbReference>
<proteinExistence type="predicted"/>
<dbReference type="AlphaFoldDB" id="A0A9X3EJB1"/>
<reference evidence="2" key="1">
    <citation type="submission" date="2022-11" db="EMBL/GenBank/DDBJ databases">
        <title>Parathalassolutuus dongxingensis gen. nov., sp. nov., a novel member of family Oceanospirillaceae isolated from a coastal shrimp pond in Guangxi, China.</title>
        <authorList>
            <person name="Chen H."/>
        </authorList>
    </citation>
    <scope>NUCLEOTIDE SEQUENCE</scope>
    <source>
        <strain evidence="2">G-43</strain>
    </source>
</reference>
<sequence length="140" mass="15169">MGIKHLTASLLATDLVAFLRQQLSGCLAVYVFGSRATGEAGLHSDLDIAVLVEGYAEPLQLWNLASDLAIKAGCDVDLLDLRAATTVMQFQVLQTGICLWSQQPAAGIYEAFVLSEKTSLNELRADLLKDIQQRGSIYGR</sequence>
<gene>
    <name evidence="2" type="ORF">OUO13_08945</name>
</gene>